<dbReference type="GO" id="GO:0007264">
    <property type="term" value="P:small GTPase-mediated signal transduction"/>
    <property type="evidence" value="ECO:0007669"/>
    <property type="project" value="InterPro"/>
</dbReference>
<sequence>MFSFTECVWGASGAGSTSYESVVLYHNNSPAWGEQLRLAVPLETFTTAHVRIEFRHCSSESLCLLHVPLVQCLYNKSPAVPLETFTTAHVRVEFRHCSTRDKTERKLFGFSFARLMEVSGATLRDGAHELYVYKCDDPSKLTSASYLSLPSCAGDTARPPPAAGAAPSFQRSSKENCTISTLLCSTKLTQNEDLLALLQWRARPEKVQETLLRVLRLGDGLSCEELIKFLRDVLDALFALFSTEDGNSTPHSGTVFLVLVSICSLLDESRFQHFRPVLDVYIEEHFSAALVYK</sequence>
<dbReference type="PANTHER" id="PTHR45653">
    <property type="entry name" value="DEDICATOR OF CYTOKINESIS"/>
    <property type="match status" value="1"/>
</dbReference>
<dbReference type="InterPro" id="IPR035892">
    <property type="entry name" value="C2_domain_sf"/>
</dbReference>
<evidence type="ECO:0000313" key="3">
    <source>
        <dbReference type="EMBL" id="CAG9138455.1"/>
    </source>
</evidence>
<keyword evidence="4" id="KW-1185">Reference proteome</keyword>
<reference evidence="3" key="1">
    <citation type="submission" date="2020-11" db="EMBL/GenBank/DDBJ databases">
        <authorList>
            <person name="Whiteford S."/>
        </authorList>
    </citation>
    <scope>NUCLEOTIDE SEQUENCE</scope>
</reference>
<dbReference type="GO" id="GO:0005085">
    <property type="term" value="F:guanyl-nucleotide exchange factor activity"/>
    <property type="evidence" value="ECO:0007669"/>
    <property type="project" value="InterPro"/>
</dbReference>
<dbReference type="GO" id="GO:0005737">
    <property type="term" value="C:cytoplasm"/>
    <property type="evidence" value="ECO:0007669"/>
    <property type="project" value="TreeGrafter"/>
</dbReference>
<accession>A0A8S4GBM7</accession>
<dbReference type="Gene3D" id="2.60.40.150">
    <property type="entry name" value="C2 domain"/>
    <property type="match status" value="2"/>
</dbReference>
<evidence type="ECO:0000256" key="1">
    <source>
        <dbReference type="PROSITE-ProRule" id="PRU00983"/>
    </source>
</evidence>
<feature type="domain" description="C2 DOCK-type" evidence="2">
    <location>
        <begin position="1"/>
        <end position="184"/>
    </location>
</feature>
<dbReference type="Proteomes" id="UP000653454">
    <property type="component" value="Unassembled WGS sequence"/>
</dbReference>
<organism evidence="3 4">
    <name type="scientific">Plutella xylostella</name>
    <name type="common">Diamondback moth</name>
    <name type="synonym">Plutella maculipennis</name>
    <dbReference type="NCBI Taxonomy" id="51655"/>
    <lineage>
        <taxon>Eukaryota</taxon>
        <taxon>Metazoa</taxon>
        <taxon>Ecdysozoa</taxon>
        <taxon>Arthropoda</taxon>
        <taxon>Hexapoda</taxon>
        <taxon>Insecta</taxon>
        <taxon>Pterygota</taxon>
        <taxon>Neoptera</taxon>
        <taxon>Endopterygota</taxon>
        <taxon>Lepidoptera</taxon>
        <taxon>Glossata</taxon>
        <taxon>Ditrysia</taxon>
        <taxon>Yponomeutoidea</taxon>
        <taxon>Plutellidae</taxon>
        <taxon>Plutella</taxon>
    </lineage>
</organism>
<comment type="similarity">
    <text evidence="1">Belongs to the DOCK family.</text>
</comment>
<dbReference type="Pfam" id="PF23554">
    <property type="entry name" value="TPR_DOCK"/>
    <property type="match status" value="1"/>
</dbReference>
<dbReference type="PROSITE" id="PS51650">
    <property type="entry name" value="C2_DOCK"/>
    <property type="match status" value="1"/>
</dbReference>
<dbReference type="InterPro" id="IPR027007">
    <property type="entry name" value="C2_DOCK-type_domain"/>
</dbReference>
<dbReference type="GO" id="GO:0031267">
    <property type="term" value="F:small GTPase binding"/>
    <property type="evidence" value="ECO:0007669"/>
    <property type="project" value="TreeGrafter"/>
</dbReference>
<dbReference type="PANTHER" id="PTHR45653:SF12">
    <property type="entry name" value="SPONGE, ISOFORM E"/>
    <property type="match status" value="1"/>
</dbReference>
<dbReference type="GO" id="GO:0005886">
    <property type="term" value="C:plasma membrane"/>
    <property type="evidence" value="ECO:0007669"/>
    <property type="project" value="TreeGrafter"/>
</dbReference>
<dbReference type="EMBL" id="CAJHNJ030000691">
    <property type="protein sequence ID" value="CAG9138455.1"/>
    <property type="molecule type" value="Genomic_DNA"/>
</dbReference>
<dbReference type="InterPro" id="IPR056372">
    <property type="entry name" value="TPR_DOCK"/>
</dbReference>
<evidence type="ECO:0000313" key="4">
    <source>
        <dbReference type="Proteomes" id="UP000653454"/>
    </source>
</evidence>
<protein>
    <submittedName>
        <fullName evidence="3">(diamondback moth) hypothetical protein</fullName>
    </submittedName>
</protein>
<proteinExistence type="inferred from homology"/>
<name>A0A8S4GBM7_PLUXY</name>
<dbReference type="InterPro" id="IPR026791">
    <property type="entry name" value="DOCK"/>
</dbReference>
<gene>
    <name evidence="3" type="ORF">PLXY2_LOCUS16719</name>
</gene>
<comment type="caution">
    <text evidence="3">The sequence shown here is derived from an EMBL/GenBank/DDBJ whole genome shotgun (WGS) entry which is preliminary data.</text>
</comment>
<dbReference type="AlphaFoldDB" id="A0A8S4GBM7"/>
<dbReference type="Pfam" id="PF14429">
    <property type="entry name" value="DOCK-C2"/>
    <property type="match status" value="2"/>
</dbReference>
<evidence type="ECO:0000259" key="2">
    <source>
        <dbReference type="PROSITE" id="PS51650"/>
    </source>
</evidence>